<evidence type="ECO:0000259" key="2">
    <source>
        <dbReference type="PROSITE" id="PS50043"/>
    </source>
</evidence>
<comment type="caution">
    <text evidence="3">The sequence shown here is derived from an EMBL/GenBank/DDBJ whole genome shotgun (WGS) entry which is preliminary data.</text>
</comment>
<organism evidence="3 4">
    <name type="scientific">Geoanaerobacter pelophilus</name>
    <dbReference type="NCBI Taxonomy" id="60036"/>
    <lineage>
        <taxon>Bacteria</taxon>
        <taxon>Pseudomonadati</taxon>
        <taxon>Thermodesulfobacteriota</taxon>
        <taxon>Desulfuromonadia</taxon>
        <taxon>Geobacterales</taxon>
        <taxon>Geobacteraceae</taxon>
        <taxon>Geoanaerobacter</taxon>
    </lineage>
</organism>
<dbReference type="Proteomes" id="UP000194153">
    <property type="component" value="Unassembled WGS sequence"/>
</dbReference>
<dbReference type="PROSITE" id="PS00622">
    <property type="entry name" value="HTH_LUXR_1"/>
    <property type="match status" value="1"/>
</dbReference>
<dbReference type="Pfam" id="PF00196">
    <property type="entry name" value="GerE"/>
    <property type="match status" value="1"/>
</dbReference>
<dbReference type="Gene3D" id="3.40.50.2300">
    <property type="match status" value="1"/>
</dbReference>
<evidence type="ECO:0000313" key="3">
    <source>
        <dbReference type="EMBL" id="GAW66848.1"/>
    </source>
</evidence>
<dbReference type="PANTHER" id="PTHR43214">
    <property type="entry name" value="TWO-COMPONENT RESPONSE REGULATOR"/>
    <property type="match status" value="1"/>
</dbReference>
<feature type="domain" description="HTH luxR-type" evidence="2">
    <location>
        <begin position="96"/>
        <end position="161"/>
    </location>
</feature>
<accession>A0ABQ0MID7</accession>
<protein>
    <submittedName>
        <fullName evidence="3">LuxR family transcriptional regulator</fullName>
    </submittedName>
</protein>
<dbReference type="SMART" id="SM00421">
    <property type="entry name" value="HTH_LUXR"/>
    <property type="match status" value="1"/>
</dbReference>
<evidence type="ECO:0000256" key="1">
    <source>
        <dbReference type="ARBA" id="ARBA00023125"/>
    </source>
</evidence>
<keyword evidence="4" id="KW-1185">Reference proteome</keyword>
<proteinExistence type="predicted"/>
<reference evidence="4" key="1">
    <citation type="submission" date="2017-05" db="EMBL/GenBank/DDBJ databases">
        <title>Draft genome sequence of Geobacter pelophilus, a iron(III)-reducing bacteria.</title>
        <authorList>
            <person name="Aoyagi T."/>
            <person name="Koike H."/>
            <person name="Morita T."/>
            <person name="Sato Y."/>
            <person name="Habe H."/>
            <person name="Hori T."/>
        </authorList>
    </citation>
    <scope>NUCLEOTIDE SEQUENCE [LARGE SCALE GENOMIC DNA]</scope>
    <source>
        <strain evidence="4">Drf2</strain>
    </source>
</reference>
<dbReference type="Gene3D" id="1.10.10.10">
    <property type="entry name" value="Winged helix-like DNA-binding domain superfamily/Winged helix DNA-binding domain"/>
    <property type="match status" value="1"/>
</dbReference>
<dbReference type="PROSITE" id="PS50043">
    <property type="entry name" value="HTH_LUXR_2"/>
    <property type="match status" value="1"/>
</dbReference>
<dbReference type="EMBL" id="BDQG01000001">
    <property type="protein sequence ID" value="GAW66848.1"/>
    <property type="molecule type" value="Genomic_DNA"/>
</dbReference>
<gene>
    <name evidence="3" type="ORF">GPEL0_01f2386</name>
</gene>
<dbReference type="InterPro" id="IPR016032">
    <property type="entry name" value="Sig_transdc_resp-reg_C-effctor"/>
</dbReference>
<keyword evidence="1" id="KW-0238">DNA-binding</keyword>
<sequence length="161" mass="18226">MLYDFSSRNESLEDLISSDTNNILQTDYVVLTNVSERLNIECEALQCGVRGFLYYQGGIETLLKMIHSVSNAELWISREIMTKLLLAGGLKKNVKQKGDIYTLTPQELNILNGLTKGYSNSAIAETYCLSPHTVKTHIYHIFKKIKVTNRLQAALWAAQHM</sequence>
<dbReference type="InterPro" id="IPR036388">
    <property type="entry name" value="WH-like_DNA-bd_sf"/>
</dbReference>
<evidence type="ECO:0000313" key="4">
    <source>
        <dbReference type="Proteomes" id="UP000194153"/>
    </source>
</evidence>
<dbReference type="PRINTS" id="PR00038">
    <property type="entry name" value="HTHLUXR"/>
</dbReference>
<dbReference type="SUPFAM" id="SSF46894">
    <property type="entry name" value="C-terminal effector domain of the bipartite response regulators"/>
    <property type="match status" value="1"/>
</dbReference>
<dbReference type="CDD" id="cd06170">
    <property type="entry name" value="LuxR_C_like"/>
    <property type="match status" value="1"/>
</dbReference>
<dbReference type="InterPro" id="IPR000792">
    <property type="entry name" value="Tscrpt_reg_LuxR_C"/>
</dbReference>
<dbReference type="InterPro" id="IPR039420">
    <property type="entry name" value="WalR-like"/>
</dbReference>
<dbReference type="PANTHER" id="PTHR43214:SF38">
    <property type="entry name" value="NITRATE_NITRITE RESPONSE REGULATOR PROTEIN NARL"/>
    <property type="match status" value="1"/>
</dbReference>
<name>A0ABQ0MID7_9BACT</name>